<dbReference type="EMBL" id="CM037152">
    <property type="protein sequence ID" value="KAH7834805.1"/>
    <property type="molecule type" value="Genomic_DNA"/>
</dbReference>
<dbReference type="Proteomes" id="UP000828048">
    <property type="component" value="Chromosome 2"/>
</dbReference>
<reference evidence="1 2" key="1">
    <citation type="journal article" date="2021" name="Hortic Res">
        <title>High-quality reference genome and annotation aids understanding of berry development for evergreen blueberry (Vaccinium darrowii).</title>
        <authorList>
            <person name="Yu J."/>
            <person name="Hulse-Kemp A.M."/>
            <person name="Babiker E."/>
            <person name="Staton M."/>
        </authorList>
    </citation>
    <scope>NUCLEOTIDE SEQUENCE [LARGE SCALE GENOMIC DNA]</scope>
    <source>
        <strain evidence="2">cv. NJ 8807/NJ 8810</strain>
        <tissue evidence="1">Young leaf</tissue>
    </source>
</reference>
<accession>A0ACB7X2J9</accession>
<sequence>MESELFLEDLTESEEPFSDLCLFGKILAQRHLNKQGVSNILNLAWKTKESFTISPWKDNLYLFRFKSSSDKETILRKGPWSVMNNLLVLKEFQKGSTVEEMDFSLCPFWIQVHGLPISCLTKSNAIKIGKQFADFLEVDGMEENGGLILSRSFLRIRVLVDTAKPLLRGFFHKRTNEGAARTTDSVWINFKYERLSDFCFQCGRLGHEKGSCKLPPVVPTGGPSYGHELKTASLRDLKPTISTPGERDIKDSPTEHRFSQNEMISESEVENTAARFSAVERVGLDCVTPNLVVCSDAEARDGVRDTRGKRIEEGNEGIISTWDHALFPPSKGGVSNPTPLDKRELGLSNNINPYPPQTQQKSHSSEPIYYVTEPPESPKGVSALSRPNPFAISPDSLSQSFSPTSSPRTTKQNAMVDIVLAHVFEDLNLKRKATDVAIEEEKRAKLQKALRQQIWIPIATAVESDDRGCQLPIISAEEGVSQISGRRRVQLKKACSIKESPTNQTTLAHRPWVVFLMETKNNSNKLESIRKRLQFSNSWYVEPQGLSGGLALWWTSEGGRGVISNRMETFNNFMSGSGLIDMEFKGINYTWTNRREGDDSIREIIDKALANTSWRLKHPCAQVFHEPIYGSDHAPLVLNCCVPLKKVKRVFKFESTWTTSPNCQGVISNSWASSVNSSNMFVWCKKLKFCRKALKIWSKEEFGNNKIRLNKLKNLLYDLQLASPTSDNMKAQQLVIKDMEEVYAREEMYLHQRSRVNWLNYGDRNSSFFHATMVQRRQRNQILRLKAEDGAWCTNEDEINGCIAEYFSNLFRDQGSRDMVSRPQI</sequence>
<protein>
    <submittedName>
        <fullName evidence="1">Uncharacterized protein</fullName>
    </submittedName>
</protein>
<evidence type="ECO:0000313" key="1">
    <source>
        <dbReference type="EMBL" id="KAH7834805.1"/>
    </source>
</evidence>
<keyword evidence="2" id="KW-1185">Reference proteome</keyword>
<gene>
    <name evidence="1" type="ORF">Vadar_019912</name>
</gene>
<comment type="caution">
    <text evidence="1">The sequence shown here is derived from an EMBL/GenBank/DDBJ whole genome shotgun (WGS) entry which is preliminary data.</text>
</comment>
<proteinExistence type="predicted"/>
<evidence type="ECO:0000313" key="2">
    <source>
        <dbReference type="Proteomes" id="UP000828048"/>
    </source>
</evidence>
<name>A0ACB7X2J9_9ERIC</name>
<organism evidence="1 2">
    <name type="scientific">Vaccinium darrowii</name>
    <dbReference type="NCBI Taxonomy" id="229202"/>
    <lineage>
        <taxon>Eukaryota</taxon>
        <taxon>Viridiplantae</taxon>
        <taxon>Streptophyta</taxon>
        <taxon>Embryophyta</taxon>
        <taxon>Tracheophyta</taxon>
        <taxon>Spermatophyta</taxon>
        <taxon>Magnoliopsida</taxon>
        <taxon>eudicotyledons</taxon>
        <taxon>Gunneridae</taxon>
        <taxon>Pentapetalae</taxon>
        <taxon>asterids</taxon>
        <taxon>Ericales</taxon>
        <taxon>Ericaceae</taxon>
        <taxon>Vaccinioideae</taxon>
        <taxon>Vaccinieae</taxon>
        <taxon>Vaccinium</taxon>
    </lineage>
</organism>